<keyword evidence="3" id="KW-1185">Reference proteome</keyword>
<feature type="compositionally biased region" description="Low complexity" evidence="1">
    <location>
        <begin position="77"/>
        <end position="92"/>
    </location>
</feature>
<evidence type="ECO:0000256" key="1">
    <source>
        <dbReference type="SAM" id="MobiDB-lite"/>
    </source>
</evidence>
<dbReference type="AlphaFoldDB" id="M1DUK7"/>
<dbReference type="EnsemblPlants" id="PGSC0003DMT400094652">
    <property type="protein sequence ID" value="PGSC0003DMT400094652"/>
    <property type="gene ID" value="PGSC0003DMG400044223"/>
</dbReference>
<dbReference type="HOGENOM" id="CLU_2417485_0_0_1"/>
<feature type="region of interest" description="Disordered" evidence="1">
    <location>
        <begin position="47"/>
        <end position="92"/>
    </location>
</feature>
<evidence type="ECO:0008006" key="4">
    <source>
        <dbReference type="Google" id="ProtNLM"/>
    </source>
</evidence>
<feature type="compositionally biased region" description="Basic and acidic residues" evidence="1">
    <location>
        <begin position="47"/>
        <end position="57"/>
    </location>
</feature>
<name>M1DUK7_SOLTU</name>
<reference evidence="3" key="1">
    <citation type="journal article" date="2011" name="Nature">
        <title>Genome sequence and analysis of the tuber crop potato.</title>
        <authorList>
            <consortium name="The Potato Genome Sequencing Consortium"/>
        </authorList>
    </citation>
    <scope>NUCLEOTIDE SEQUENCE [LARGE SCALE GENOMIC DNA]</scope>
    <source>
        <strain evidence="3">cv. DM1-3 516 R44</strain>
    </source>
</reference>
<dbReference type="Gramene" id="PGSC0003DMT400094652">
    <property type="protein sequence ID" value="PGSC0003DMT400094652"/>
    <property type="gene ID" value="PGSC0003DMG400044223"/>
</dbReference>
<feature type="region of interest" description="Disordered" evidence="1">
    <location>
        <begin position="1"/>
        <end position="20"/>
    </location>
</feature>
<dbReference type="PaxDb" id="4113-PGSC0003DMT400094652"/>
<feature type="compositionally biased region" description="Polar residues" evidence="1">
    <location>
        <begin position="58"/>
        <end position="76"/>
    </location>
</feature>
<reference evidence="2" key="2">
    <citation type="submission" date="2015-06" db="UniProtKB">
        <authorList>
            <consortium name="EnsemblPlants"/>
        </authorList>
    </citation>
    <scope>IDENTIFICATION</scope>
    <source>
        <strain evidence="2">DM1-3 516 R44</strain>
    </source>
</reference>
<proteinExistence type="predicted"/>
<protein>
    <recommendedName>
        <fullName evidence="4">Gag-pol polyprotein</fullName>
    </recommendedName>
</protein>
<organism evidence="2 3">
    <name type="scientific">Solanum tuberosum</name>
    <name type="common">Potato</name>
    <dbReference type="NCBI Taxonomy" id="4113"/>
    <lineage>
        <taxon>Eukaryota</taxon>
        <taxon>Viridiplantae</taxon>
        <taxon>Streptophyta</taxon>
        <taxon>Embryophyta</taxon>
        <taxon>Tracheophyta</taxon>
        <taxon>Spermatophyta</taxon>
        <taxon>Magnoliopsida</taxon>
        <taxon>eudicotyledons</taxon>
        <taxon>Gunneridae</taxon>
        <taxon>Pentapetalae</taxon>
        <taxon>asterids</taxon>
        <taxon>lamiids</taxon>
        <taxon>Solanales</taxon>
        <taxon>Solanaceae</taxon>
        <taxon>Solanoideae</taxon>
        <taxon>Solaneae</taxon>
        <taxon>Solanum</taxon>
    </lineage>
</organism>
<accession>M1DUK7</accession>
<evidence type="ECO:0000313" key="2">
    <source>
        <dbReference type="EnsemblPlants" id="PGSC0003DMT400094652"/>
    </source>
</evidence>
<dbReference type="InParanoid" id="M1DUK7"/>
<sequence length="92" mass="10346">MPHRRTYGRGANAHNANVTPLVPDQEVLNAEFWNSIQVDCDKLREHAKENKKARTENYDYSQQKSGGGNRSQFQQRPSTPAPSSTSVPSSKF</sequence>
<evidence type="ECO:0000313" key="3">
    <source>
        <dbReference type="Proteomes" id="UP000011115"/>
    </source>
</evidence>
<dbReference type="Proteomes" id="UP000011115">
    <property type="component" value="Unassembled WGS sequence"/>
</dbReference>